<dbReference type="EMBL" id="JATN01000322">
    <property type="protein sequence ID" value="EUC56341.1"/>
    <property type="molecule type" value="Genomic_DNA"/>
</dbReference>
<proteinExistence type="predicted"/>
<feature type="non-terminal residue" evidence="2">
    <location>
        <position position="500"/>
    </location>
</feature>
<evidence type="ECO:0000313" key="3">
    <source>
        <dbReference type="Proteomes" id="UP000030108"/>
    </source>
</evidence>
<feature type="compositionally biased region" description="Polar residues" evidence="1">
    <location>
        <begin position="369"/>
        <end position="385"/>
    </location>
</feature>
<accession>X8J500</accession>
<dbReference type="OrthoDB" id="3225786at2759"/>
<organism evidence="2 3">
    <name type="scientific">Rhizoctonia solani AG-3 Rhs1AP</name>
    <dbReference type="NCBI Taxonomy" id="1086054"/>
    <lineage>
        <taxon>Eukaryota</taxon>
        <taxon>Fungi</taxon>
        <taxon>Dikarya</taxon>
        <taxon>Basidiomycota</taxon>
        <taxon>Agaricomycotina</taxon>
        <taxon>Agaricomycetes</taxon>
        <taxon>Cantharellales</taxon>
        <taxon>Ceratobasidiaceae</taxon>
        <taxon>Rhizoctonia</taxon>
    </lineage>
</organism>
<dbReference type="Proteomes" id="UP000030108">
    <property type="component" value="Unassembled WGS sequence"/>
</dbReference>
<evidence type="ECO:0000256" key="1">
    <source>
        <dbReference type="SAM" id="MobiDB-lite"/>
    </source>
</evidence>
<feature type="region of interest" description="Disordered" evidence="1">
    <location>
        <begin position="369"/>
        <end position="388"/>
    </location>
</feature>
<reference evidence="3" key="1">
    <citation type="journal article" date="2014" name="Genome Announc.">
        <title>Draft genome sequence of the plant-pathogenic soil fungus Rhizoctonia solani anastomosis group 3 strain Rhs1AP.</title>
        <authorList>
            <person name="Cubeta M.A."/>
            <person name="Thomas E."/>
            <person name="Dean R.A."/>
            <person name="Jabaji S."/>
            <person name="Neate S.M."/>
            <person name="Tavantzis S."/>
            <person name="Toda T."/>
            <person name="Vilgalys R."/>
            <person name="Bharathan N."/>
            <person name="Fedorova-Abrams N."/>
            <person name="Pakala S.B."/>
            <person name="Pakala S.M."/>
            <person name="Zafar N."/>
            <person name="Joardar V."/>
            <person name="Losada L."/>
            <person name="Nierman W.C."/>
        </authorList>
    </citation>
    <scope>NUCLEOTIDE SEQUENCE [LARGE SCALE GENOMIC DNA]</scope>
    <source>
        <strain evidence="3">AG-3</strain>
    </source>
</reference>
<feature type="region of interest" description="Disordered" evidence="1">
    <location>
        <begin position="459"/>
        <end position="500"/>
    </location>
</feature>
<sequence length="500" mass="55758">MVWSKITQVFSFGSQWGDNTVRLLEGDNALATIKRVEEILEDSMRVLESHERVMPSGEFNIFSIKHRHLVLKVVEVKQEIHQKPHQSVFSDTSEGRGPDRIARDVVRLQNHAEIFHQDLLTASRRAQLIEEERFLGSHQEGFQTPEPADPTTWYSVVSSRPSTESGSDTTTLADDQRYMAVAHVRSASPGSETPGDDDLVRQILISESKRKTVVTFGPKCPISELSNPLNESSLLEMSRRSEALLRATDPKKLEGYEVVIDPPHETSWVNSPNPQPPFHFHDIVLRPVIPPHLLPSVCDEERNCVSWAKASRSAIAHLDTQGVIDPGYVASRWSTSRVIKAACPSKSVLTAPPQRRAIGEPLNETCTCKPQSLRRQPPAVSTTQEDGSKTEWLSIVSEYASNTSETQVDLSHLSQSDPDSAQQFIATAAYIPKSALTTEEELQAQLADDDSCYRIQMCGNRRKRAPPGADTKPHLMSANYDDEDAERSQDVTSGRHVDEE</sequence>
<feature type="compositionally biased region" description="Basic and acidic residues" evidence="1">
    <location>
        <begin position="486"/>
        <end position="500"/>
    </location>
</feature>
<dbReference type="AlphaFoldDB" id="X8J500"/>
<feature type="region of interest" description="Disordered" evidence="1">
    <location>
        <begin position="137"/>
        <end position="170"/>
    </location>
</feature>
<comment type="caution">
    <text evidence="2">The sequence shown here is derived from an EMBL/GenBank/DDBJ whole genome shotgun (WGS) entry which is preliminary data.</text>
</comment>
<evidence type="ECO:0000313" key="2">
    <source>
        <dbReference type="EMBL" id="EUC56341.1"/>
    </source>
</evidence>
<protein>
    <submittedName>
        <fullName evidence="2">Uncharacterized protein</fullName>
    </submittedName>
</protein>
<name>X8J500_9AGAM</name>
<gene>
    <name evidence="2" type="ORF">RSOL_172920</name>
</gene>
<feature type="compositionally biased region" description="Polar residues" evidence="1">
    <location>
        <begin position="152"/>
        <end position="170"/>
    </location>
</feature>